<keyword evidence="2" id="KW-1185">Reference proteome</keyword>
<dbReference type="AlphaFoldDB" id="K0KYM9"/>
<dbReference type="FunCoup" id="K0KYM9">
    <property type="interactions" value="125"/>
</dbReference>
<organism evidence="1 2">
    <name type="scientific">Wickerhamomyces ciferrii (strain ATCC 14091 / BCRC 22168 / CBS 111 / JCM 3599 / NBRC 0793 / NRRL Y-1031 F-60-10)</name>
    <name type="common">Yeast</name>
    <name type="synonym">Pichia ciferrii</name>
    <dbReference type="NCBI Taxonomy" id="1206466"/>
    <lineage>
        <taxon>Eukaryota</taxon>
        <taxon>Fungi</taxon>
        <taxon>Dikarya</taxon>
        <taxon>Ascomycota</taxon>
        <taxon>Saccharomycotina</taxon>
        <taxon>Saccharomycetes</taxon>
        <taxon>Phaffomycetales</taxon>
        <taxon>Wickerhamomycetaceae</taxon>
        <taxon>Wickerhamomyces</taxon>
    </lineage>
</organism>
<dbReference type="EMBL" id="CAIF01000233">
    <property type="protein sequence ID" value="CCH46183.1"/>
    <property type="molecule type" value="Genomic_DNA"/>
</dbReference>
<dbReference type="Proteomes" id="UP000009328">
    <property type="component" value="Unassembled WGS sequence"/>
</dbReference>
<sequence length="594" mass="68828">MLNTFLKRESIRCRNIRPNGHTTNIFIKRSFFHSKTFVRPSLHSKGLKYPKGGNLFWAYLNAPGNMLFLTTNFLSLGILVTYRCLNTIANSDRITEHEINNYAAQMLMKNELMNMDYSGDRFDLLRQHLQSKSIPLEKEEDIIEDQIYEIEDMNQESTTLNTKHEMGQDLFEEEDLIPLTDEELDSYGPATSRNLETERFQQLFINNLLSIHQIRNMVNMIFQGTNNTDNISILNDFSPETQADLINVLYDIISEINPDSIPQITSPEDLFNQVTNNKVLTLLKTSHIPYLKNELSKYNDEYLKDEDIENFNHFGNTSLTKDSINNLMKKHDKDSQDLYLDLALLLMNSKIPNNVELTKLFQPCLKKIDEMSLTKNINIKTNLSIVLSSLFQNSKVENLKLNYKDIIDTSIVVKDKSNLSKILKDLNIDYLSLLNNNRNRNKFAKKAGNQTRGYKDQNLARETSFDVKLYTSAIQGLIEFEFDTLHIQKAINKVFKGFYLSGGKGRVLFSNDSSIKDESMTSKALKKIPYKLMEQVIWLSNAKKDSSLLNWCFKLIELNNSYKSHTKEKLFLQMEEIAKSIGDVEFLHKLEKRN</sequence>
<reference evidence="1 2" key="1">
    <citation type="journal article" date="2012" name="Eukaryot. Cell">
        <title>Draft genome sequence of Wickerhamomyces ciferrii NRRL Y-1031 F-60-10.</title>
        <authorList>
            <person name="Schneider J."/>
            <person name="Andrea H."/>
            <person name="Blom J."/>
            <person name="Jaenicke S."/>
            <person name="Ruckert C."/>
            <person name="Schorsch C."/>
            <person name="Szczepanowski R."/>
            <person name="Farwick M."/>
            <person name="Goesmann A."/>
            <person name="Puhler A."/>
            <person name="Schaffer S."/>
            <person name="Tauch A."/>
            <person name="Kohler T."/>
            <person name="Brinkrolf K."/>
        </authorList>
    </citation>
    <scope>NUCLEOTIDE SEQUENCE [LARGE SCALE GENOMIC DNA]</scope>
    <source>
        <strain evidence="2">ATCC 14091 / BCRC 22168 / CBS 111 / JCM 3599 / NBRC 0793 / NRRL Y-1031 F-60-10</strain>
    </source>
</reference>
<evidence type="ECO:0000313" key="1">
    <source>
        <dbReference type="EMBL" id="CCH46183.1"/>
    </source>
</evidence>
<proteinExistence type="predicted"/>
<gene>
    <name evidence="1" type="ORF">BN7_5772</name>
</gene>
<evidence type="ECO:0000313" key="2">
    <source>
        <dbReference type="Proteomes" id="UP000009328"/>
    </source>
</evidence>
<dbReference type="InParanoid" id="K0KYM9"/>
<comment type="caution">
    <text evidence="1">The sequence shown here is derived from an EMBL/GenBank/DDBJ whole genome shotgun (WGS) entry which is preliminary data.</text>
</comment>
<dbReference type="HOGENOM" id="CLU_459423_0_0_1"/>
<protein>
    <submittedName>
        <fullName evidence="1">COX3 mRNA-specific translational activator</fullName>
    </submittedName>
</protein>
<name>K0KYM9_WICCF</name>
<accession>K0KYM9</accession>